<evidence type="ECO:0000256" key="1">
    <source>
        <dbReference type="SAM" id="MobiDB-lite"/>
    </source>
</evidence>
<evidence type="ECO:0000313" key="3">
    <source>
        <dbReference type="Proteomes" id="UP000748025"/>
    </source>
</evidence>
<name>A0A9P7N8V9_9HYPO</name>
<accession>A0A9P7N8V9</accession>
<feature type="region of interest" description="Disordered" evidence="1">
    <location>
        <begin position="145"/>
        <end position="186"/>
    </location>
</feature>
<organism evidence="2 3">
    <name type="scientific">Claviceps pusilla</name>
    <dbReference type="NCBI Taxonomy" id="123648"/>
    <lineage>
        <taxon>Eukaryota</taxon>
        <taxon>Fungi</taxon>
        <taxon>Dikarya</taxon>
        <taxon>Ascomycota</taxon>
        <taxon>Pezizomycotina</taxon>
        <taxon>Sordariomycetes</taxon>
        <taxon>Hypocreomycetidae</taxon>
        <taxon>Hypocreales</taxon>
        <taxon>Clavicipitaceae</taxon>
        <taxon>Claviceps</taxon>
    </lineage>
</organism>
<proteinExistence type="predicted"/>
<dbReference type="EMBL" id="SRPW01001859">
    <property type="protein sequence ID" value="KAG5998416.1"/>
    <property type="molecule type" value="Genomic_DNA"/>
</dbReference>
<keyword evidence="3" id="KW-1185">Reference proteome</keyword>
<evidence type="ECO:0000313" key="2">
    <source>
        <dbReference type="EMBL" id="KAG5998416.1"/>
    </source>
</evidence>
<dbReference type="Proteomes" id="UP000748025">
    <property type="component" value="Unassembled WGS sequence"/>
</dbReference>
<protein>
    <submittedName>
        <fullName evidence="2">Uncharacterized protein</fullName>
    </submittedName>
</protein>
<sequence>MAVRSTVQSATMILVPPDRSKNPVEKLAYELLCQEYRSRYTRLSSMEKADFRRVLGKIVVKPSMMSVARHTFGDIRVKRIPTLAEFELLAILYGVRGCARGRWFPVYAAKHPEALEPRFKGIIAQIDKSVLPLVLEKRQPLPPISMDKVELENSPRLQGGQLSISPSRNPRSSTMSNSLSTLTSSPRSSVSSAFSGSVMALPAASPAVVGAEVDDNQNRTTEDGSRRYVEEILAPTSNISGSNSTSKPPANLAQVVAELESRVAHNTTAVLDMQHALSQFKERIISLGNGLHTMEIKNQQMVSEVNSLGISHYNLREEQTELQRRHAQLCEAIRAPAV</sequence>
<reference evidence="2" key="1">
    <citation type="journal article" date="2020" name="bioRxiv">
        <title>Whole genome comparisons of ergot fungi reveals the divergence and evolution of species within the genus Claviceps are the result of varying mechanisms driving genome evolution and host range expansion.</title>
        <authorList>
            <person name="Wyka S.A."/>
            <person name="Mondo S.J."/>
            <person name="Liu M."/>
            <person name="Dettman J."/>
            <person name="Nalam V."/>
            <person name="Broders K.D."/>
        </authorList>
    </citation>
    <scope>NUCLEOTIDE SEQUENCE</scope>
    <source>
        <strain evidence="2">CCC 602</strain>
    </source>
</reference>
<gene>
    <name evidence="2" type="ORF">E4U43_002416</name>
</gene>
<feature type="compositionally biased region" description="Low complexity" evidence="1">
    <location>
        <begin position="169"/>
        <end position="186"/>
    </location>
</feature>
<dbReference type="OrthoDB" id="4961011at2759"/>
<comment type="caution">
    <text evidence="2">The sequence shown here is derived from an EMBL/GenBank/DDBJ whole genome shotgun (WGS) entry which is preliminary data.</text>
</comment>
<dbReference type="AlphaFoldDB" id="A0A9P7N8V9"/>